<keyword evidence="2" id="KW-0472">Membrane</keyword>
<proteinExistence type="predicted"/>
<feature type="region of interest" description="Disordered" evidence="1">
    <location>
        <begin position="1"/>
        <end position="26"/>
    </location>
</feature>
<protein>
    <recommendedName>
        <fullName evidence="3">DUF4097 domain-containing protein</fullName>
    </recommendedName>
</protein>
<dbReference type="Proteomes" id="UP001317779">
    <property type="component" value="Chromosome"/>
</dbReference>
<feature type="transmembrane region" description="Helical" evidence="2">
    <location>
        <begin position="32"/>
        <end position="62"/>
    </location>
</feature>
<evidence type="ECO:0000259" key="3">
    <source>
        <dbReference type="Pfam" id="PF13349"/>
    </source>
</evidence>
<keyword evidence="2" id="KW-0812">Transmembrane</keyword>
<evidence type="ECO:0000313" key="4">
    <source>
        <dbReference type="EMBL" id="BDV32071.1"/>
    </source>
</evidence>
<organism evidence="4 5">
    <name type="scientific">Microbacterium terricola</name>
    <dbReference type="NCBI Taxonomy" id="344163"/>
    <lineage>
        <taxon>Bacteria</taxon>
        <taxon>Bacillati</taxon>
        <taxon>Actinomycetota</taxon>
        <taxon>Actinomycetes</taxon>
        <taxon>Micrococcales</taxon>
        <taxon>Microbacteriaceae</taxon>
        <taxon>Microbacterium</taxon>
    </lineage>
</organism>
<evidence type="ECO:0000256" key="1">
    <source>
        <dbReference type="SAM" id="MobiDB-lite"/>
    </source>
</evidence>
<keyword evidence="2" id="KW-1133">Transmembrane helix</keyword>
<dbReference type="InterPro" id="IPR025164">
    <property type="entry name" value="Toastrack_DUF4097"/>
</dbReference>
<reference evidence="4 5" key="1">
    <citation type="submission" date="2022-12" db="EMBL/GenBank/DDBJ databases">
        <title>Microbacterium terricola strain KV-448 chromosome, complete genome.</title>
        <authorList>
            <person name="Oshima T."/>
            <person name="Moriya T."/>
            <person name="Bessho Y."/>
        </authorList>
    </citation>
    <scope>NUCLEOTIDE SEQUENCE [LARGE SCALE GENOMIC DNA]</scope>
    <source>
        <strain evidence="4 5">KV-448</strain>
    </source>
</reference>
<evidence type="ECO:0000313" key="5">
    <source>
        <dbReference type="Proteomes" id="UP001317779"/>
    </source>
</evidence>
<feature type="domain" description="DUF4097" evidence="3">
    <location>
        <begin position="75"/>
        <end position="277"/>
    </location>
</feature>
<keyword evidence="5" id="KW-1185">Reference proteome</keyword>
<dbReference type="Pfam" id="PF13349">
    <property type="entry name" value="DUF4097"/>
    <property type="match status" value="1"/>
</dbReference>
<dbReference type="Gene3D" id="2.160.20.120">
    <property type="match status" value="1"/>
</dbReference>
<name>A0ABM8E2X4_9MICO</name>
<gene>
    <name evidence="4" type="ORF">Microterr_27310</name>
</gene>
<accession>A0ABM8E2X4</accession>
<dbReference type="RefSeq" id="WP_263797323.1">
    <property type="nucleotide sequence ID" value="NZ_AP027141.1"/>
</dbReference>
<evidence type="ECO:0000256" key="2">
    <source>
        <dbReference type="SAM" id="Phobius"/>
    </source>
</evidence>
<feature type="compositionally biased region" description="Pro residues" evidence="1">
    <location>
        <begin position="1"/>
        <end position="23"/>
    </location>
</feature>
<sequence>MTTLTPPPLPPAPTTPTPPAPQERPPHPAARVVAILAIVFGGLIVLGAATAAIIGGLAAAAVHTETRTVTADGIADLDIDVSAGEVVLEYGDVDDVTLEVTSSRGADAWTLERDGDTLTVQTPNGFFGFGWIFGGNGRAVITLPAEYESRTLDAALDLSAGDLTVSGTFGDLKTTVSAGSLDVEGSASSLQTDVSAGSADLAVSGVADADLAVSAGELIVALTERAPRDVVLDVSAGSLTLTVPDGTYDVNVSVSAGELHNHLDTSSTATSTITGEVSAGDAVLRAGR</sequence>
<dbReference type="EMBL" id="AP027141">
    <property type="protein sequence ID" value="BDV32071.1"/>
    <property type="molecule type" value="Genomic_DNA"/>
</dbReference>